<feature type="compositionally biased region" description="Polar residues" evidence="5">
    <location>
        <begin position="552"/>
        <end position="563"/>
    </location>
</feature>
<feature type="compositionally biased region" description="Polar residues" evidence="5">
    <location>
        <begin position="127"/>
        <end position="140"/>
    </location>
</feature>
<dbReference type="PROSITE" id="PS50103">
    <property type="entry name" value="ZF_C3H1"/>
    <property type="match status" value="1"/>
</dbReference>
<evidence type="ECO:0000256" key="2">
    <source>
        <dbReference type="ARBA" id="ARBA00022771"/>
    </source>
</evidence>
<feature type="compositionally biased region" description="Low complexity" evidence="5">
    <location>
        <begin position="661"/>
        <end position="672"/>
    </location>
</feature>
<proteinExistence type="predicted"/>
<dbReference type="SUPFAM" id="SSF47676">
    <property type="entry name" value="Conserved domain common to transcription factors TFIIS, elongin A, CRSP70"/>
    <property type="match status" value="1"/>
</dbReference>
<dbReference type="InterPro" id="IPR036855">
    <property type="entry name" value="Znf_CCCH_sf"/>
</dbReference>
<keyword evidence="1 4" id="KW-0479">Metal-binding</keyword>
<feature type="compositionally biased region" description="Polar residues" evidence="5">
    <location>
        <begin position="72"/>
        <end position="95"/>
    </location>
</feature>
<feature type="compositionally biased region" description="Basic residues" evidence="5">
    <location>
        <begin position="724"/>
        <end position="736"/>
    </location>
</feature>
<dbReference type="InterPro" id="IPR000571">
    <property type="entry name" value="Znf_CCCH"/>
</dbReference>
<feature type="compositionally biased region" description="Polar residues" evidence="5">
    <location>
        <begin position="647"/>
        <end position="660"/>
    </location>
</feature>
<feature type="region of interest" description="Disordered" evidence="5">
    <location>
        <begin position="279"/>
        <end position="364"/>
    </location>
</feature>
<feature type="compositionally biased region" description="Low complexity" evidence="5">
    <location>
        <begin position="1032"/>
        <end position="1056"/>
    </location>
</feature>
<feature type="compositionally biased region" description="Pro residues" evidence="5">
    <location>
        <begin position="995"/>
        <end position="1010"/>
    </location>
</feature>
<feature type="compositionally biased region" description="Polar residues" evidence="5">
    <location>
        <begin position="283"/>
        <end position="293"/>
    </location>
</feature>
<dbReference type="SUPFAM" id="SSF90229">
    <property type="entry name" value="CCCH zinc finger"/>
    <property type="match status" value="1"/>
</dbReference>
<feature type="domain" description="C3H1-type" evidence="6">
    <location>
        <begin position="1094"/>
        <end position="1121"/>
    </location>
</feature>
<feature type="compositionally biased region" description="Polar residues" evidence="5">
    <location>
        <begin position="707"/>
        <end position="716"/>
    </location>
</feature>
<evidence type="ECO:0000256" key="5">
    <source>
        <dbReference type="SAM" id="MobiDB-lite"/>
    </source>
</evidence>
<gene>
    <name evidence="7" type="ORF">BJX67DRAFT_371979</name>
</gene>
<dbReference type="Gene3D" id="4.10.1000.10">
    <property type="entry name" value="Zinc finger, CCCH-type"/>
    <property type="match status" value="1"/>
</dbReference>
<evidence type="ECO:0000256" key="1">
    <source>
        <dbReference type="ARBA" id="ARBA00022723"/>
    </source>
</evidence>
<evidence type="ECO:0000313" key="8">
    <source>
        <dbReference type="Proteomes" id="UP001610432"/>
    </source>
</evidence>
<dbReference type="Proteomes" id="UP001610432">
    <property type="component" value="Unassembled WGS sequence"/>
</dbReference>
<feature type="compositionally biased region" description="Basic residues" evidence="5">
    <location>
        <begin position="1080"/>
        <end position="1094"/>
    </location>
</feature>
<feature type="zinc finger region" description="C3H1-type" evidence="4">
    <location>
        <begin position="1094"/>
        <end position="1121"/>
    </location>
</feature>
<accession>A0ABR4LVD4</accession>
<organism evidence="7 8">
    <name type="scientific">Aspergillus lucknowensis</name>
    <dbReference type="NCBI Taxonomy" id="176173"/>
    <lineage>
        <taxon>Eukaryota</taxon>
        <taxon>Fungi</taxon>
        <taxon>Dikarya</taxon>
        <taxon>Ascomycota</taxon>
        <taxon>Pezizomycotina</taxon>
        <taxon>Eurotiomycetes</taxon>
        <taxon>Eurotiomycetidae</taxon>
        <taxon>Eurotiales</taxon>
        <taxon>Aspergillaceae</taxon>
        <taxon>Aspergillus</taxon>
        <taxon>Aspergillus subgen. Nidulantes</taxon>
    </lineage>
</organism>
<keyword evidence="2 4" id="KW-0863">Zinc-finger</keyword>
<feature type="region of interest" description="Disordered" evidence="5">
    <location>
        <begin position="532"/>
        <end position="776"/>
    </location>
</feature>
<reference evidence="7 8" key="1">
    <citation type="submission" date="2024-07" db="EMBL/GenBank/DDBJ databases">
        <title>Section-level genome sequencing and comparative genomics of Aspergillus sections Usti and Cavernicolus.</title>
        <authorList>
            <consortium name="Lawrence Berkeley National Laboratory"/>
            <person name="Nybo J.L."/>
            <person name="Vesth T.C."/>
            <person name="Theobald S."/>
            <person name="Frisvad J.C."/>
            <person name="Larsen T.O."/>
            <person name="Kjaerboelling I."/>
            <person name="Rothschild-Mancinelli K."/>
            <person name="Lyhne E.K."/>
            <person name="Kogle M.E."/>
            <person name="Barry K."/>
            <person name="Clum A."/>
            <person name="Na H."/>
            <person name="Ledsgaard L."/>
            <person name="Lin J."/>
            <person name="Lipzen A."/>
            <person name="Kuo A."/>
            <person name="Riley R."/>
            <person name="Mondo S."/>
            <person name="Labutti K."/>
            <person name="Haridas S."/>
            <person name="Pangalinan J."/>
            <person name="Salamov A.A."/>
            <person name="Simmons B.A."/>
            <person name="Magnuson J.K."/>
            <person name="Chen J."/>
            <person name="Drula E."/>
            <person name="Henrissat B."/>
            <person name="Wiebenga A."/>
            <person name="Lubbers R.J."/>
            <person name="Gomes A.C."/>
            <person name="Macurrencykelacurrency M.R."/>
            <person name="Stajich J."/>
            <person name="Grigoriev I.V."/>
            <person name="Mortensen U.H."/>
            <person name="De Vries R.P."/>
            <person name="Baker S.E."/>
            <person name="Andersen M.R."/>
        </authorList>
    </citation>
    <scope>NUCLEOTIDE SEQUENCE [LARGE SCALE GENOMIC DNA]</scope>
    <source>
        <strain evidence="7 8">CBS 449.75</strain>
    </source>
</reference>
<dbReference type="EMBL" id="JBFXLQ010000019">
    <property type="protein sequence ID" value="KAL2867313.1"/>
    <property type="molecule type" value="Genomic_DNA"/>
</dbReference>
<keyword evidence="3 4" id="KW-0862">Zinc</keyword>
<dbReference type="SMART" id="SM00356">
    <property type="entry name" value="ZnF_C3H1"/>
    <property type="match status" value="1"/>
</dbReference>
<feature type="compositionally biased region" description="Acidic residues" evidence="5">
    <location>
        <begin position="334"/>
        <end position="348"/>
    </location>
</feature>
<feature type="compositionally biased region" description="Basic and acidic residues" evidence="5">
    <location>
        <begin position="760"/>
        <end position="772"/>
    </location>
</feature>
<feature type="region of interest" description="Disordered" evidence="5">
    <location>
        <begin position="993"/>
        <end position="1017"/>
    </location>
</feature>
<evidence type="ECO:0000259" key="6">
    <source>
        <dbReference type="PROSITE" id="PS50103"/>
    </source>
</evidence>
<dbReference type="RefSeq" id="XP_070886292.1">
    <property type="nucleotide sequence ID" value="XM_071031173.1"/>
</dbReference>
<feature type="compositionally biased region" description="Low complexity" evidence="5">
    <location>
        <begin position="151"/>
        <end position="170"/>
    </location>
</feature>
<feature type="region of interest" description="Disordered" evidence="5">
    <location>
        <begin position="1"/>
        <end position="213"/>
    </location>
</feature>
<feature type="compositionally biased region" description="Low complexity" evidence="5">
    <location>
        <begin position="32"/>
        <end position="47"/>
    </location>
</feature>
<comment type="caution">
    <text evidence="7">The sequence shown here is derived from an EMBL/GenBank/DDBJ whole genome shotgun (WGS) entry which is preliminary data.</text>
</comment>
<name>A0ABR4LVD4_9EURO</name>
<evidence type="ECO:0000256" key="4">
    <source>
        <dbReference type="PROSITE-ProRule" id="PRU00723"/>
    </source>
</evidence>
<dbReference type="InterPro" id="IPR035441">
    <property type="entry name" value="TFIIS/LEDGF_dom_sf"/>
</dbReference>
<sequence>MDRVNPASLPPEYWGSLDSYMNPDSSHHHSHPPQQQSAPQQTQQQQPLGIGWDHPALHPQSTHRDQSHGLYPSSTPPSWQQNPLHHQPIAPSTPQDLGMPAQYRQVPQYAQGQVTFDSRPVPAPDNSHYQSYSFSPNFYTPQHIPIPETFPQSHSPQPAQQPPQTASYPPLHQNSVPQYAVSPGFPDESSQSSINFANDYTQPPPNLSGHTINPQYINAQQPVNQGSSLQNQFVYVNPAEDPKMFSYFPDELQIQQPIIGQPAVSGPLLPGRAPKAAGVPINGLNSTPASASTKVAPLRAKQAGPKKQSQTAKASVKAGSKKLNGKGSASSESESSDDSDLEIQEPEEPSPLPPARPSEPEAAAQYDSLQAVWFPRNRRPNVDKVKTAIFAFKDVVKTVRDAWRENSQALKAAENKGESNETAELRKHVTLQRRLMDVVVSTTLEKGHPIIVEKLGEHPMAVAALYSFLVDRHQASDIDGTLAVNILKLLARFITMDEDALQKTNVAKLLPRFVKKGNQVVKTLAQRILDNAAASTKRKQEAGKSGMKEGSPNKNSASNTSGVNGARKENARAKRQLDGENSGQPATKRVVVTSTVKPGPKPSGVAANGLPKRAQEAGQDTKPATAAANNARPKANIVAPKPMNLFGSLTSASKKPGTSNAERAAAAAAAKAGNSTEKKDSQPATPRPAFSFGDLMADLNKQKEPSPQESSKNQTPETEEERTKRLRKEARRKLRVTWKPDESLTEVRLFTHDPDEELGPGDRSRQGGDVKGEGSILKLHKNLDELEEDDDGGIREEQIFDYYTPSEIDLDNILPDDRARGYIKRAGIQNPTSPEARAQEHREATTLMVFYTSAADVPPSPKEPAPPDTDDAIPEVLSFGELPDHVKVCPGHFARQDKYYSIVNPQKAPAPAPGPQDQPSTQNNQFVLNLLNSIQSAGQQQQSTPPPAPQPVQTSLEQTISMLRQQQPNKPPAPQNPQPNIDSRLLALLYGQQQPPQPQPQPPQQQPQPQPQSQQGGIPANLAAIISQLTNQNQQNQQNQQSQQSQQQDTNQTQTSGLYEDPERKRMREQGGYDGEDRWKRNRTGSAHNKKHPKAGLVPCRYWREGKCLKGEDCTFRHDPL</sequence>
<feature type="compositionally biased region" description="Basic and acidic residues" evidence="5">
    <location>
        <begin position="1061"/>
        <end position="1079"/>
    </location>
</feature>
<feature type="compositionally biased region" description="Low complexity" evidence="5">
    <location>
        <begin position="621"/>
        <end position="635"/>
    </location>
</feature>
<evidence type="ECO:0000256" key="3">
    <source>
        <dbReference type="ARBA" id="ARBA00022833"/>
    </source>
</evidence>
<feature type="region of interest" description="Disordered" evidence="5">
    <location>
        <begin position="1032"/>
        <end position="1094"/>
    </location>
</feature>
<feature type="compositionally biased region" description="Polar residues" evidence="5">
    <location>
        <begin position="188"/>
        <end position="201"/>
    </location>
</feature>
<evidence type="ECO:0000313" key="7">
    <source>
        <dbReference type="EMBL" id="KAL2867313.1"/>
    </source>
</evidence>
<feature type="compositionally biased region" description="Basic and acidic residues" evidence="5">
    <location>
        <begin position="566"/>
        <end position="578"/>
    </location>
</feature>
<protein>
    <recommendedName>
        <fullName evidence="6">C3H1-type domain-containing protein</fullName>
    </recommendedName>
</protein>
<dbReference type="GeneID" id="98146245"/>
<keyword evidence="8" id="KW-1185">Reference proteome</keyword>